<feature type="compositionally biased region" description="Polar residues" evidence="2">
    <location>
        <begin position="274"/>
        <end position="286"/>
    </location>
</feature>
<feature type="compositionally biased region" description="Basic and acidic residues" evidence="2">
    <location>
        <begin position="142"/>
        <end position="173"/>
    </location>
</feature>
<feature type="compositionally biased region" description="Basic residues" evidence="2">
    <location>
        <begin position="129"/>
        <end position="141"/>
    </location>
</feature>
<keyword evidence="1" id="KW-0175">Coiled coil</keyword>
<feature type="region of interest" description="Disordered" evidence="2">
    <location>
        <begin position="129"/>
        <end position="179"/>
    </location>
</feature>
<dbReference type="CTD" id="42982"/>
<evidence type="ECO:0000313" key="4">
    <source>
        <dbReference type="RefSeq" id="XP_023163626.2"/>
    </source>
</evidence>
<name>A0A6J1LJT4_DROHY</name>
<feature type="region of interest" description="Disordered" evidence="2">
    <location>
        <begin position="572"/>
        <end position="594"/>
    </location>
</feature>
<evidence type="ECO:0000256" key="2">
    <source>
        <dbReference type="SAM" id="MobiDB-lite"/>
    </source>
</evidence>
<feature type="compositionally biased region" description="Basic and acidic residues" evidence="2">
    <location>
        <begin position="582"/>
        <end position="594"/>
    </location>
</feature>
<feature type="region of interest" description="Disordered" evidence="2">
    <location>
        <begin position="1"/>
        <end position="27"/>
    </location>
</feature>
<reference evidence="4" key="1">
    <citation type="submission" date="2025-08" db="UniProtKB">
        <authorList>
            <consortium name="RefSeq"/>
        </authorList>
    </citation>
    <scope>IDENTIFICATION</scope>
    <source>
        <strain evidence="4">15085-1641.00</strain>
        <tissue evidence="4">Whole body</tissue>
    </source>
</reference>
<feature type="region of interest" description="Disordered" evidence="2">
    <location>
        <begin position="266"/>
        <end position="286"/>
    </location>
</feature>
<gene>
    <name evidence="4" type="primary">LOC111594526</name>
</gene>
<dbReference type="AlphaFoldDB" id="A0A6J1LJT4"/>
<dbReference type="Proteomes" id="UP000504633">
    <property type="component" value="Unplaced"/>
</dbReference>
<keyword evidence="3" id="KW-1185">Reference proteome</keyword>
<dbReference type="RefSeq" id="XP_023163626.2">
    <property type="nucleotide sequence ID" value="XM_023307858.2"/>
</dbReference>
<organism evidence="3 4">
    <name type="scientific">Drosophila hydei</name>
    <name type="common">Fruit fly</name>
    <dbReference type="NCBI Taxonomy" id="7224"/>
    <lineage>
        <taxon>Eukaryota</taxon>
        <taxon>Metazoa</taxon>
        <taxon>Ecdysozoa</taxon>
        <taxon>Arthropoda</taxon>
        <taxon>Hexapoda</taxon>
        <taxon>Insecta</taxon>
        <taxon>Pterygota</taxon>
        <taxon>Neoptera</taxon>
        <taxon>Endopterygota</taxon>
        <taxon>Diptera</taxon>
        <taxon>Brachycera</taxon>
        <taxon>Muscomorpha</taxon>
        <taxon>Ephydroidea</taxon>
        <taxon>Drosophilidae</taxon>
        <taxon>Drosophila</taxon>
    </lineage>
</organism>
<proteinExistence type="predicted"/>
<feature type="region of interest" description="Disordered" evidence="2">
    <location>
        <begin position="401"/>
        <end position="436"/>
    </location>
</feature>
<dbReference type="OrthoDB" id="6614499at2759"/>
<protein>
    <submittedName>
        <fullName evidence="4">FK506-binding protein 5 isoform X1</fullName>
    </submittedName>
</protein>
<evidence type="ECO:0000256" key="1">
    <source>
        <dbReference type="SAM" id="Coils"/>
    </source>
</evidence>
<sequence>METTAAAEIDGVLQHQESASHTPVAKKTRRALLQKQNDSISNRETVLEDDVLMALPKTPNASVRIVSDTPRRSARKSVRPTLDYTEIIEKNLLASASKEKRDTTIVDKEDEDEENTLKWSIALVGRTSTKRNRKVKKPKQQKRNEEPTEMKEEVKELEKQEESKLEEEKKQQEEDSNELEIAEAITVASPLNGNDQNTTQEFTEEINEKSFEATPVEIKLTLCPEIIEDGVRPDIVKEDEMDELGLCPLDADDQNEDEMPSLILMDDDEPGNELNVTFDASDNSNSDEVMPALCVMEEQQIGEDPMQSDYDRKCESTKPKAYRFPTPFKRKINTEFRDSASSSTNFLQEPFSSRLSRSISIPRSNETKGKGVTFYSPVEMANVNDIDKRWENLNNSNITKRRKRSKSLEVNPLPSRIPKINQYHPPNKSTITPNKSKLRSKLPNFAAIHQKQFEKMENLVEHLERKAVRAKVLTSSAVKLQQQEKNVSSAKKQIPVAERVRSRAVKKIEVPTYTLTPMKPEELERMKLLPTPRKIVGVAQPKANVPARPALSSNKKPAFNLSTSVTSKLFIPAASGARSQNRAREMPSNRDEPMQKKLEARRKRHMEMFKGRNGLEKRSEIVRGVRSNRRFELQMQHRRQLDENTR</sequence>
<dbReference type="KEGG" id="dhe:111594526"/>
<dbReference type="GeneID" id="111594526"/>
<evidence type="ECO:0000313" key="3">
    <source>
        <dbReference type="Proteomes" id="UP000504633"/>
    </source>
</evidence>
<accession>A0A6J1LJT4</accession>
<feature type="coiled-coil region" evidence="1">
    <location>
        <begin position="446"/>
        <end position="500"/>
    </location>
</feature>